<feature type="region of interest" description="Disordered" evidence="1">
    <location>
        <begin position="1"/>
        <end position="55"/>
    </location>
</feature>
<feature type="compositionally biased region" description="Pro residues" evidence="1">
    <location>
        <begin position="8"/>
        <end position="45"/>
    </location>
</feature>
<gene>
    <name evidence="2" type="ORF">LSALG_LOCUS28923</name>
</gene>
<evidence type="ECO:0000313" key="2">
    <source>
        <dbReference type="EMBL" id="CAI9289696.1"/>
    </source>
</evidence>
<organism evidence="2 3">
    <name type="scientific">Lactuca saligna</name>
    <name type="common">Willowleaf lettuce</name>
    <dbReference type="NCBI Taxonomy" id="75948"/>
    <lineage>
        <taxon>Eukaryota</taxon>
        <taxon>Viridiplantae</taxon>
        <taxon>Streptophyta</taxon>
        <taxon>Embryophyta</taxon>
        <taxon>Tracheophyta</taxon>
        <taxon>Spermatophyta</taxon>
        <taxon>Magnoliopsida</taxon>
        <taxon>eudicotyledons</taxon>
        <taxon>Gunneridae</taxon>
        <taxon>Pentapetalae</taxon>
        <taxon>asterids</taxon>
        <taxon>campanulids</taxon>
        <taxon>Asterales</taxon>
        <taxon>Asteraceae</taxon>
        <taxon>Cichorioideae</taxon>
        <taxon>Cichorieae</taxon>
        <taxon>Lactucinae</taxon>
        <taxon>Lactuca</taxon>
    </lineage>
</organism>
<dbReference type="EMBL" id="OX465082">
    <property type="protein sequence ID" value="CAI9289696.1"/>
    <property type="molecule type" value="Genomic_DNA"/>
</dbReference>
<proteinExistence type="predicted"/>
<reference evidence="2" key="1">
    <citation type="submission" date="2023-04" db="EMBL/GenBank/DDBJ databases">
        <authorList>
            <person name="Vijverberg K."/>
            <person name="Xiong W."/>
            <person name="Schranz E."/>
        </authorList>
    </citation>
    <scope>NUCLEOTIDE SEQUENCE</scope>
</reference>
<dbReference type="Proteomes" id="UP001177003">
    <property type="component" value="Chromosome 6"/>
</dbReference>
<evidence type="ECO:0000256" key="1">
    <source>
        <dbReference type="SAM" id="MobiDB-lite"/>
    </source>
</evidence>
<accession>A0AA35ZCB4</accession>
<sequence>MVIEDTPPNSPGDNPPPSPPSSSNHPPPPPPPSHPPLHTPSPPLGSPTQSNAIKNRENIQEILDQQMQMVAIASPPSQPKMSGSGRVEVYYQKEIVVVVKVSKIPDANATIDDQPIPYVGDQSEIDDYGGFLDPGLMPKVIVPAVPLSVVFPDSYFDGDIPQGTNSNIECDDDHLNP</sequence>
<protein>
    <submittedName>
        <fullName evidence="2">Uncharacterized protein</fullName>
    </submittedName>
</protein>
<name>A0AA35ZCB4_LACSI</name>
<dbReference type="AlphaFoldDB" id="A0AA35ZCB4"/>
<evidence type="ECO:0000313" key="3">
    <source>
        <dbReference type="Proteomes" id="UP001177003"/>
    </source>
</evidence>
<keyword evidence="3" id="KW-1185">Reference proteome</keyword>